<reference evidence="3" key="1">
    <citation type="submission" date="2017-09" db="EMBL/GenBank/DDBJ databases">
        <title>Depth-based differentiation of microbial function through sediment-hosted aquifers and enrichment of novel symbionts in the deep terrestrial subsurface.</title>
        <authorList>
            <person name="Probst A.J."/>
            <person name="Ladd B."/>
            <person name="Jarett J.K."/>
            <person name="Geller-Mcgrath D.E."/>
            <person name="Sieber C.M.K."/>
            <person name="Emerson J.B."/>
            <person name="Anantharaman K."/>
            <person name="Thomas B.C."/>
            <person name="Malmstrom R."/>
            <person name="Stieglmeier M."/>
            <person name="Klingl A."/>
            <person name="Woyke T."/>
            <person name="Ryan C.M."/>
            <person name="Banfield J.F."/>
        </authorList>
    </citation>
    <scope>NUCLEOTIDE SEQUENCE [LARGE SCALE GENOMIC DNA]</scope>
</reference>
<dbReference type="EMBL" id="PFOD01000016">
    <property type="protein sequence ID" value="PIZ66316.1"/>
    <property type="molecule type" value="Genomic_DNA"/>
</dbReference>
<dbReference type="InterPro" id="IPR005835">
    <property type="entry name" value="NTP_transferase_dom"/>
</dbReference>
<dbReference type="Gene3D" id="1.10.1220.10">
    <property type="entry name" value="Met repressor-like"/>
    <property type="match status" value="1"/>
</dbReference>
<dbReference type="Proteomes" id="UP000230027">
    <property type="component" value="Unassembled WGS sequence"/>
</dbReference>
<protein>
    <submittedName>
        <fullName evidence="2">Nucleoside-diphosphate-sugar pyrophosphorylase</fullName>
    </submittedName>
</protein>
<evidence type="ECO:0000313" key="3">
    <source>
        <dbReference type="Proteomes" id="UP000230027"/>
    </source>
</evidence>
<organism evidence="2 3">
    <name type="scientific">Candidatus Roizmanbacteria bacterium CG_4_10_14_0_2_um_filter_36_9</name>
    <dbReference type="NCBI Taxonomy" id="1974823"/>
    <lineage>
        <taxon>Bacteria</taxon>
        <taxon>Candidatus Roizmaniibacteriota</taxon>
    </lineage>
</organism>
<dbReference type="Gene3D" id="3.90.550.10">
    <property type="entry name" value="Spore Coat Polysaccharide Biosynthesis Protein SpsA, Chain A"/>
    <property type="match status" value="1"/>
</dbReference>
<dbReference type="CDD" id="cd04181">
    <property type="entry name" value="NTP_transferase"/>
    <property type="match status" value="1"/>
</dbReference>
<dbReference type="GO" id="GO:0006355">
    <property type="term" value="P:regulation of DNA-templated transcription"/>
    <property type="evidence" value="ECO:0007669"/>
    <property type="project" value="InterPro"/>
</dbReference>
<dbReference type="InterPro" id="IPR013321">
    <property type="entry name" value="Arc_rbn_hlx_hlx"/>
</dbReference>
<dbReference type="InterPro" id="IPR050486">
    <property type="entry name" value="Mannose-1P_guanyltransferase"/>
</dbReference>
<sequence>MRRSRITITLNTSLLGKVDSLIDKKKIRNRSHAVEYILTQYTNSDVSKAVILAGGRGTRLRPYTYEIPKSMLPVDGTPILEHLINQLKKHNISNITIALSYLGDKIREYFGDGSKFVTNIQYSEEREDLLTGGALNKVKDKLQGNTFLVVHGDILTNFNFTEFIEFHKKQGTVATVALSTSAKPSNFGQIKLQGSLLTKFYPNTDNKGFKSHLIHSGIYAFEPAIFDYFPKKKKKFAIEDIIRALIDDKNVSGFVFEGNWYDVGDPKDYERAIKEFPRQLQK</sequence>
<dbReference type="AlphaFoldDB" id="A0A2M7U5R0"/>
<proteinExistence type="predicted"/>
<dbReference type="Pfam" id="PF00483">
    <property type="entry name" value="NTP_transferase"/>
    <property type="match status" value="1"/>
</dbReference>
<feature type="domain" description="Nucleotidyl transferase" evidence="1">
    <location>
        <begin position="48"/>
        <end position="275"/>
    </location>
</feature>
<dbReference type="CDD" id="cd22231">
    <property type="entry name" value="RHH_NikR_HicB-like"/>
    <property type="match status" value="1"/>
</dbReference>
<dbReference type="SUPFAM" id="SSF53448">
    <property type="entry name" value="Nucleotide-diphospho-sugar transferases"/>
    <property type="match status" value="1"/>
</dbReference>
<evidence type="ECO:0000259" key="1">
    <source>
        <dbReference type="Pfam" id="PF00483"/>
    </source>
</evidence>
<accession>A0A2M7U5R0</accession>
<gene>
    <name evidence="2" type="ORF">COY14_00535</name>
</gene>
<dbReference type="PANTHER" id="PTHR22572">
    <property type="entry name" value="SUGAR-1-PHOSPHATE GUANYL TRANSFERASE"/>
    <property type="match status" value="1"/>
</dbReference>
<dbReference type="InterPro" id="IPR029044">
    <property type="entry name" value="Nucleotide-diphossugar_trans"/>
</dbReference>
<comment type="caution">
    <text evidence="2">The sequence shown here is derived from an EMBL/GenBank/DDBJ whole genome shotgun (WGS) entry which is preliminary data.</text>
</comment>
<evidence type="ECO:0000313" key="2">
    <source>
        <dbReference type="EMBL" id="PIZ66316.1"/>
    </source>
</evidence>
<name>A0A2M7U5R0_9BACT</name>